<dbReference type="InterPro" id="IPR015943">
    <property type="entry name" value="WD40/YVTN_repeat-like_dom_sf"/>
</dbReference>
<comment type="caution">
    <text evidence="2">The sequence shown here is derived from an EMBL/GenBank/DDBJ whole genome shotgun (WGS) entry which is preliminary data.</text>
</comment>
<accession>A0AAN6TSD8</accession>
<dbReference type="GeneID" id="87832529"/>
<sequence length="591" mass="66932">MDFASGSNPHVKQPNLPLSALCNFTISHLLLWRVEAIVNERKRSANKSALLANYHGGYGGLFICQKAVEIAPSWRTEFSEVQDSSVKWIVSSRNWPSIEKDLDNATRKVNLRLELNEESVSAAVTTYVRVKVEVLAKRNKYSNDTRDDVECYLSANAHGTFLWVALVCKQLANASEWEAKELLTTIPPGLDALYRRMMDQIYHSSHANLLQRILAVISVVCQPITLDELPALVDTPNRVPGNDKHLADIVGRCGSFLKLRDRERTISFVHQSAKDFLLKQARDEIFPSGIEDVHRTIFSRSLGVMGITLRRDIYNLGAPGFSIDKVRPPDPDPLAAVRYSCVYWIDHLRDYGGSIDTFLREKYLHWLEALSLQKSLANGVASMLSLEGLFKAGKETSHLINRVRDACRFILYHKWAIENSPLQVYASALVFSPARSITRNQFKNEEPKWIIRKPTMADNWSACLQTLEGHSAFVYSVAWSHDATWLTSASCDKTVQIWDPATGQCVSTLEIGRTLYNLEFHESNRDLLPCHEKVLAYLPPDYRSCFYLLMSLVLLYVYGHARALPASTQSLVLSILQMSMVQLRRGVTIWK</sequence>
<reference evidence="2" key="1">
    <citation type="journal article" date="2023" name="Mol. Phylogenet. Evol.">
        <title>Genome-scale phylogeny and comparative genomics of the fungal order Sordariales.</title>
        <authorList>
            <person name="Hensen N."/>
            <person name="Bonometti L."/>
            <person name="Westerberg I."/>
            <person name="Brannstrom I.O."/>
            <person name="Guillou S."/>
            <person name="Cros-Aarteil S."/>
            <person name="Calhoun S."/>
            <person name="Haridas S."/>
            <person name="Kuo A."/>
            <person name="Mondo S."/>
            <person name="Pangilinan J."/>
            <person name="Riley R."/>
            <person name="LaButti K."/>
            <person name="Andreopoulos B."/>
            <person name="Lipzen A."/>
            <person name="Chen C."/>
            <person name="Yan M."/>
            <person name="Daum C."/>
            <person name="Ng V."/>
            <person name="Clum A."/>
            <person name="Steindorff A."/>
            <person name="Ohm R.A."/>
            <person name="Martin F."/>
            <person name="Silar P."/>
            <person name="Natvig D.O."/>
            <person name="Lalanne C."/>
            <person name="Gautier V."/>
            <person name="Ament-Velasquez S.L."/>
            <person name="Kruys A."/>
            <person name="Hutchinson M.I."/>
            <person name="Powell A.J."/>
            <person name="Barry K."/>
            <person name="Miller A.N."/>
            <person name="Grigoriev I.V."/>
            <person name="Debuchy R."/>
            <person name="Gladieux P."/>
            <person name="Hiltunen Thoren M."/>
            <person name="Johannesson H."/>
        </authorList>
    </citation>
    <scope>NUCLEOTIDE SEQUENCE</scope>
    <source>
        <strain evidence="2">CBS 731.68</strain>
    </source>
</reference>
<evidence type="ECO:0000313" key="2">
    <source>
        <dbReference type="EMBL" id="KAK4119882.1"/>
    </source>
</evidence>
<reference evidence="2" key="2">
    <citation type="submission" date="2023-05" db="EMBL/GenBank/DDBJ databases">
        <authorList>
            <consortium name="Lawrence Berkeley National Laboratory"/>
            <person name="Steindorff A."/>
            <person name="Hensen N."/>
            <person name="Bonometti L."/>
            <person name="Westerberg I."/>
            <person name="Brannstrom I.O."/>
            <person name="Guillou S."/>
            <person name="Cros-Aarteil S."/>
            <person name="Calhoun S."/>
            <person name="Haridas S."/>
            <person name="Kuo A."/>
            <person name="Mondo S."/>
            <person name="Pangilinan J."/>
            <person name="Riley R."/>
            <person name="Labutti K."/>
            <person name="Andreopoulos B."/>
            <person name="Lipzen A."/>
            <person name="Chen C."/>
            <person name="Yanf M."/>
            <person name="Daum C."/>
            <person name="Ng V."/>
            <person name="Clum A."/>
            <person name="Ohm R."/>
            <person name="Martin F."/>
            <person name="Silar P."/>
            <person name="Natvig D."/>
            <person name="Lalanne C."/>
            <person name="Gautier V."/>
            <person name="Ament-Velasquez S.L."/>
            <person name="Kruys A."/>
            <person name="Hutchinson M.I."/>
            <person name="Powell A.J."/>
            <person name="Barry K."/>
            <person name="Miller A.N."/>
            <person name="Grigoriev I.V."/>
            <person name="Debuchy R."/>
            <person name="Gladieux P."/>
            <person name="Thoren M.H."/>
            <person name="Johannesson H."/>
        </authorList>
    </citation>
    <scope>NUCLEOTIDE SEQUENCE</scope>
    <source>
        <strain evidence="2">CBS 731.68</strain>
    </source>
</reference>
<feature type="repeat" description="WD" evidence="1">
    <location>
        <begin position="467"/>
        <end position="508"/>
    </location>
</feature>
<dbReference type="SUPFAM" id="SSF50978">
    <property type="entry name" value="WD40 repeat-like"/>
    <property type="match status" value="1"/>
</dbReference>
<keyword evidence="3" id="KW-1185">Reference proteome</keyword>
<dbReference type="InterPro" id="IPR036322">
    <property type="entry name" value="WD40_repeat_dom_sf"/>
</dbReference>
<dbReference type="PANTHER" id="PTHR10039:SF14">
    <property type="entry name" value="NACHT DOMAIN-CONTAINING PROTEIN"/>
    <property type="match status" value="1"/>
</dbReference>
<gene>
    <name evidence="2" type="ORF">N657DRAFT_674577</name>
</gene>
<dbReference type="EMBL" id="MU853243">
    <property type="protein sequence ID" value="KAK4119882.1"/>
    <property type="molecule type" value="Genomic_DNA"/>
</dbReference>
<proteinExistence type="predicted"/>
<keyword evidence="1" id="KW-0853">WD repeat</keyword>
<dbReference type="Pfam" id="PF00400">
    <property type="entry name" value="WD40"/>
    <property type="match status" value="1"/>
</dbReference>
<dbReference type="PROSITE" id="PS50082">
    <property type="entry name" value="WD_REPEATS_2"/>
    <property type="match status" value="1"/>
</dbReference>
<dbReference type="PROSITE" id="PS50294">
    <property type="entry name" value="WD_REPEATS_REGION"/>
    <property type="match status" value="1"/>
</dbReference>
<evidence type="ECO:0000313" key="3">
    <source>
        <dbReference type="Proteomes" id="UP001302602"/>
    </source>
</evidence>
<evidence type="ECO:0000256" key="1">
    <source>
        <dbReference type="PROSITE-ProRule" id="PRU00221"/>
    </source>
</evidence>
<protein>
    <submittedName>
        <fullName evidence="2">Uncharacterized protein</fullName>
    </submittedName>
</protein>
<dbReference type="SMART" id="SM00320">
    <property type="entry name" value="WD40"/>
    <property type="match status" value="1"/>
</dbReference>
<dbReference type="AlphaFoldDB" id="A0AAN6TSD8"/>
<dbReference type="InterPro" id="IPR001680">
    <property type="entry name" value="WD40_rpt"/>
</dbReference>
<dbReference type="Gene3D" id="2.130.10.10">
    <property type="entry name" value="YVTN repeat-like/Quinoprotein amine dehydrogenase"/>
    <property type="match status" value="1"/>
</dbReference>
<dbReference type="RefSeq" id="XP_062643655.1">
    <property type="nucleotide sequence ID" value="XM_062795761.1"/>
</dbReference>
<name>A0AAN6TSD8_9PEZI</name>
<dbReference type="Proteomes" id="UP001302602">
    <property type="component" value="Unassembled WGS sequence"/>
</dbReference>
<organism evidence="2 3">
    <name type="scientific">Parathielavia appendiculata</name>
    <dbReference type="NCBI Taxonomy" id="2587402"/>
    <lineage>
        <taxon>Eukaryota</taxon>
        <taxon>Fungi</taxon>
        <taxon>Dikarya</taxon>
        <taxon>Ascomycota</taxon>
        <taxon>Pezizomycotina</taxon>
        <taxon>Sordariomycetes</taxon>
        <taxon>Sordariomycetidae</taxon>
        <taxon>Sordariales</taxon>
        <taxon>Chaetomiaceae</taxon>
        <taxon>Parathielavia</taxon>
    </lineage>
</organism>
<dbReference type="PANTHER" id="PTHR10039">
    <property type="entry name" value="AMELOGENIN"/>
    <property type="match status" value="1"/>
</dbReference>